<evidence type="ECO:0000313" key="2">
    <source>
        <dbReference type="EMBL" id="ACI23222.1"/>
    </source>
</evidence>
<dbReference type="EMBL" id="CP000733">
    <property type="protein sequence ID" value="ACI23222.1"/>
    <property type="molecule type" value="Genomic_DNA"/>
</dbReference>
<accession>B5XHK2</accession>
<evidence type="ECO:0000313" key="3">
    <source>
        <dbReference type="Proteomes" id="UP000008555"/>
    </source>
</evidence>
<dbReference type="KEGG" id="cbd:CBUD_2001b"/>
<reference evidence="2 3" key="1">
    <citation type="journal article" date="2009" name="Infect. Immun.">
        <title>Comparative genomics reveal extensive transposon-mediated genomic plasticity and diversity among potential effector proteins within the genus Coxiella.</title>
        <authorList>
            <person name="Beare P.A."/>
            <person name="Unsworth N."/>
            <person name="Andoh M."/>
            <person name="Voth D.E."/>
            <person name="Omsland A."/>
            <person name="Gilk S.D."/>
            <person name="Williams K.P."/>
            <person name="Sobral B.W."/>
            <person name="Kupko J.J.III."/>
            <person name="Porcella S.F."/>
            <person name="Samuel J.E."/>
            <person name="Heinzen R.A."/>
        </authorList>
    </citation>
    <scope>NUCLEOTIDE SEQUENCE [LARGE SCALE GENOMIC DNA]</scope>
    <source>
        <strain evidence="2 3">Dugway 5J108-111</strain>
    </source>
</reference>
<gene>
    <name evidence="2" type="ORF">CBUD_2001b</name>
</gene>
<dbReference type="AlphaFoldDB" id="B5XHK2"/>
<dbReference type="Proteomes" id="UP000008555">
    <property type="component" value="Chromosome"/>
</dbReference>
<name>B5XHK2_COXBN</name>
<proteinExistence type="predicted"/>
<dbReference type="RefSeq" id="WP_010957384.1">
    <property type="nucleotide sequence ID" value="NC_009727.1"/>
</dbReference>
<protein>
    <submittedName>
        <fullName evidence="2">Uncharacterized protein</fullName>
    </submittedName>
</protein>
<organism evidence="2 3">
    <name type="scientific">Coxiella burnetii (strain Dugway 5J108-111)</name>
    <dbReference type="NCBI Taxonomy" id="434922"/>
    <lineage>
        <taxon>Bacteria</taxon>
        <taxon>Pseudomonadati</taxon>
        <taxon>Pseudomonadota</taxon>
        <taxon>Gammaproteobacteria</taxon>
        <taxon>Legionellales</taxon>
        <taxon>Coxiellaceae</taxon>
        <taxon>Coxiella</taxon>
    </lineage>
</organism>
<sequence length="36" mass="4032">MPIGSGEIESAHRSIEPMRNGIIIGKKERQHKNLGF</sequence>
<dbReference type="HOGENOM" id="CLU_3355678_0_0_6"/>
<evidence type="ECO:0000256" key="1">
    <source>
        <dbReference type="SAM" id="MobiDB-lite"/>
    </source>
</evidence>
<feature type="region of interest" description="Disordered" evidence="1">
    <location>
        <begin position="1"/>
        <end position="36"/>
    </location>
</feature>